<proteinExistence type="inferred from homology"/>
<evidence type="ECO:0000313" key="9">
    <source>
        <dbReference type="Proteomes" id="UP000664169"/>
    </source>
</evidence>
<evidence type="ECO:0000256" key="6">
    <source>
        <dbReference type="SAM" id="MobiDB-lite"/>
    </source>
</evidence>
<dbReference type="OrthoDB" id="379794at2759"/>
<feature type="compositionally biased region" description="Polar residues" evidence="6">
    <location>
        <begin position="693"/>
        <end position="703"/>
    </location>
</feature>
<feature type="domain" description="Ataxin-10" evidence="7">
    <location>
        <begin position="738"/>
        <end position="834"/>
    </location>
</feature>
<dbReference type="InterPro" id="IPR051374">
    <property type="entry name" value="Ataxin-10/CTR86_families"/>
</dbReference>
<feature type="region of interest" description="Disordered" evidence="6">
    <location>
        <begin position="857"/>
        <end position="947"/>
    </location>
</feature>
<evidence type="ECO:0000256" key="1">
    <source>
        <dbReference type="ARBA" id="ARBA00008384"/>
    </source>
</evidence>
<feature type="compositionally biased region" description="Polar residues" evidence="6">
    <location>
        <begin position="661"/>
        <end position="679"/>
    </location>
</feature>
<keyword evidence="3" id="KW-0131">Cell cycle</keyword>
<evidence type="ECO:0000256" key="4">
    <source>
        <dbReference type="ARBA" id="ARBA00044746"/>
    </source>
</evidence>
<evidence type="ECO:0000259" key="7">
    <source>
        <dbReference type="Pfam" id="PF09759"/>
    </source>
</evidence>
<comment type="similarity">
    <text evidence="1">Belongs to the ataxin-10 family.</text>
</comment>
<dbReference type="PANTHER" id="PTHR13255:SF0">
    <property type="entry name" value="ATAXIN-10"/>
    <property type="match status" value="1"/>
</dbReference>
<feature type="region of interest" description="Disordered" evidence="6">
    <location>
        <begin position="1"/>
        <end position="34"/>
    </location>
</feature>
<dbReference type="Pfam" id="PF09759">
    <property type="entry name" value="Atx10homo_assoc"/>
    <property type="match status" value="1"/>
</dbReference>
<keyword evidence="9" id="KW-1185">Reference proteome</keyword>
<feature type="region of interest" description="Disordered" evidence="6">
    <location>
        <begin position="661"/>
        <end position="733"/>
    </location>
</feature>
<dbReference type="AlphaFoldDB" id="A0A8H3EFL8"/>
<dbReference type="InterPro" id="IPR019156">
    <property type="entry name" value="Ataxin-10_domain"/>
</dbReference>
<evidence type="ECO:0000256" key="5">
    <source>
        <dbReference type="ARBA" id="ARBA00044801"/>
    </source>
</evidence>
<dbReference type="Proteomes" id="UP000664169">
    <property type="component" value="Unassembled WGS sequence"/>
</dbReference>
<keyword evidence="2" id="KW-0132">Cell division</keyword>
<feature type="compositionally biased region" description="Pro residues" evidence="6">
    <location>
        <begin position="717"/>
        <end position="731"/>
    </location>
</feature>
<reference evidence="8" key="1">
    <citation type="submission" date="2021-03" db="EMBL/GenBank/DDBJ databases">
        <authorList>
            <person name="Tagirdzhanova G."/>
        </authorList>
    </citation>
    <scope>NUCLEOTIDE SEQUENCE</scope>
</reference>
<evidence type="ECO:0000256" key="3">
    <source>
        <dbReference type="ARBA" id="ARBA00023306"/>
    </source>
</evidence>
<dbReference type="GO" id="GO:0051301">
    <property type="term" value="P:cell division"/>
    <property type="evidence" value="ECO:0007669"/>
    <property type="project" value="UniProtKB-KW"/>
</dbReference>
<comment type="function">
    <text evidence="4">May play a role in the regulation of cytokinesis.</text>
</comment>
<gene>
    <name evidence="8" type="ORF">GOMPHAMPRED_002926</name>
</gene>
<dbReference type="PANTHER" id="PTHR13255">
    <property type="entry name" value="ATAXIN-10"/>
    <property type="match status" value="1"/>
</dbReference>
<feature type="compositionally biased region" description="Basic and acidic residues" evidence="6">
    <location>
        <begin position="20"/>
        <end position="34"/>
    </location>
</feature>
<evidence type="ECO:0000256" key="2">
    <source>
        <dbReference type="ARBA" id="ARBA00022618"/>
    </source>
</evidence>
<feature type="compositionally biased region" description="Polar residues" evidence="6">
    <location>
        <begin position="857"/>
        <end position="903"/>
    </location>
</feature>
<evidence type="ECO:0000313" key="8">
    <source>
        <dbReference type="EMBL" id="CAF9904722.1"/>
    </source>
</evidence>
<feature type="compositionally biased region" description="Low complexity" evidence="6">
    <location>
        <begin position="904"/>
        <end position="932"/>
    </location>
</feature>
<sequence>MSSQPDEAGRQVQLRSAETLSKERRPPVPEDQWPRADVDATWLGMKLILNESQAMFSCRETLTDRCDTKYGDLIKKIFKLSQQQHETRHWLGTSADLWGDYAACLEEAVVQIQDLYQLPRGTEPLEETFTTLVINNATRTLKDFQRINDLILVARNMLVDCPDAQRYAIETTCHHEVFNIIQICIEFNSEGFAGEAGSTHEQSFGRIINSAKTLLVSCLQFLFNILRAGPELRTRTWLELLCLDTEFNIPGSHTEGESVGESKGIKPDAEIPDREFDRAAERLLGSFASSTSGKLLRRLLTDFRNNSFLQLHLDKLYKIGLMDSVRGATMENVTGRLSIQAAHRRIEAAKRALIAPLGLAFAQEIPNQAQIPSNDKDFIKFGKCFYPTEQDFTYQKGLPASPYNLSEIPIILAPSGEIEALPMFILVCIAANGEISNLEEKDRLEQAIRCFFLVRSTTGRMLLRELYIFIAAWDLPEDELFFKSMVNITNSFHQHNLLYDVYNALADPKDIISPGQNILVKLIHHIFKSISDPPELYERRSAKLKSLDTNLIQFLLSRFRNNILPRALAIIWLQGQVRDGVVAAAEDFERANLNLWDMERAYEGVYQFLEFFSALNDNPVWKNYCIQLEIAWDIVELIRYLHKHVPVQPFIIPPPPQQLLSRTSSDSNYPPPQRATSSVGDRVVSLERPYSPAISNHSAPSQTGGRGMSSVPAQADSPPPSTPTTPQPPHTYPWRNLKKMSILVLSGLLYNAPSLRAKIREYDGVLLIASCSEHDENNPYIKEHAVLCLKFLLEGDRENQRLVEELRAREIRSAPGLENLGYRAGVDEAGRVRVWHTKEGDQGQKEEVLLPVIPSETKNIVQPTTTSVPPHPSNTDLETTNPNNDNSKTSQPEAKETTSQTPASTSESHSISSSSSSSNVNNMPSTTTTTTTALPHRGKQQQHPGEL</sequence>
<comment type="caution">
    <text evidence="8">The sequence shown here is derived from an EMBL/GenBank/DDBJ whole genome shotgun (WGS) entry which is preliminary data.</text>
</comment>
<name>A0A8H3EFL8_9LECA</name>
<accession>A0A8H3EFL8</accession>
<organism evidence="8 9">
    <name type="scientific">Gomphillus americanus</name>
    <dbReference type="NCBI Taxonomy" id="1940652"/>
    <lineage>
        <taxon>Eukaryota</taxon>
        <taxon>Fungi</taxon>
        <taxon>Dikarya</taxon>
        <taxon>Ascomycota</taxon>
        <taxon>Pezizomycotina</taxon>
        <taxon>Lecanoromycetes</taxon>
        <taxon>OSLEUM clade</taxon>
        <taxon>Ostropomycetidae</taxon>
        <taxon>Ostropales</taxon>
        <taxon>Graphidaceae</taxon>
        <taxon>Gomphilloideae</taxon>
        <taxon>Gomphillus</taxon>
    </lineage>
</organism>
<dbReference type="GO" id="GO:0005829">
    <property type="term" value="C:cytosol"/>
    <property type="evidence" value="ECO:0007669"/>
    <property type="project" value="TreeGrafter"/>
</dbReference>
<dbReference type="EMBL" id="CAJPDQ010000002">
    <property type="protein sequence ID" value="CAF9904722.1"/>
    <property type="molecule type" value="Genomic_DNA"/>
</dbReference>
<protein>
    <recommendedName>
        <fullName evidence="5">Ataxin-10 homolog</fullName>
    </recommendedName>
</protein>